<evidence type="ECO:0000313" key="5">
    <source>
        <dbReference type="Proteomes" id="UP000261082"/>
    </source>
</evidence>
<dbReference type="SUPFAM" id="SSF69318">
    <property type="entry name" value="Integrin alpha N-terminal domain"/>
    <property type="match status" value="2"/>
</dbReference>
<dbReference type="Pfam" id="PF18962">
    <property type="entry name" value="Por_Secre_tail"/>
    <property type="match status" value="1"/>
</dbReference>
<gene>
    <name evidence="4" type="ORF">DZ858_11815</name>
</gene>
<feature type="domain" description="Secretion system C-terminal sorting" evidence="3">
    <location>
        <begin position="744"/>
        <end position="810"/>
    </location>
</feature>
<dbReference type="NCBIfam" id="TIGR04183">
    <property type="entry name" value="Por_Secre_tail"/>
    <property type="match status" value="1"/>
</dbReference>
<keyword evidence="5" id="KW-1185">Reference proteome</keyword>
<evidence type="ECO:0000259" key="3">
    <source>
        <dbReference type="Pfam" id="PF18962"/>
    </source>
</evidence>
<dbReference type="Proteomes" id="UP000261082">
    <property type="component" value="Unassembled WGS sequence"/>
</dbReference>
<dbReference type="PANTHER" id="PTHR44103:SF1">
    <property type="entry name" value="PROPROTEIN CONVERTASE P"/>
    <property type="match status" value="1"/>
</dbReference>
<dbReference type="AlphaFoldDB" id="A0A3E1Q720"/>
<accession>A0A3E1Q720</accession>
<dbReference type="InterPro" id="IPR013517">
    <property type="entry name" value="FG-GAP"/>
</dbReference>
<dbReference type="EMBL" id="QVID01000002">
    <property type="protein sequence ID" value="RFN57923.1"/>
    <property type="molecule type" value="Genomic_DNA"/>
</dbReference>
<dbReference type="PANTHER" id="PTHR44103">
    <property type="entry name" value="PROPROTEIN CONVERTASE P"/>
    <property type="match status" value="1"/>
</dbReference>
<evidence type="ECO:0000256" key="1">
    <source>
        <dbReference type="ARBA" id="ARBA00022729"/>
    </source>
</evidence>
<proteinExistence type="predicted"/>
<comment type="caution">
    <text evidence="4">The sequence shown here is derived from an EMBL/GenBank/DDBJ whole genome shotgun (WGS) entry which is preliminary data.</text>
</comment>
<feature type="signal peptide" evidence="2">
    <location>
        <begin position="1"/>
        <end position="19"/>
    </location>
</feature>
<dbReference type="InterPro" id="IPR028994">
    <property type="entry name" value="Integrin_alpha_N"/>
</dbReference>
<sequence>MKTKLLFLSTLFFSFSIHAQIDFDAHITVNDDGGTNGASSVFAADLDGDEDMDMISSSSNDGKIAWYENINGNFGSQQIISNTRPGTVQVITIDIDGDGDQDIINSAREDGIVWYENTDGQANFASPQLVNTASTYAQEILARDMDGDGDFDVVGNGGENSSLAWYENMDGEGTFGTEHTVILTEARISSIAVEDMDGDGDMDILTTNYESFEGDISWYKNIDGQGSFGPQEIITTDVSQPSGASIADIDGDGDMDFFATSSFLDQKIIWFENVNGQGDFGTEHFISYDPIDPRGGQGTDIDNDGDIDYVYQAGFNQISFYKNDGSGNFGPMQQITDDVSSVRDIELSDLDNDGDLDVMSASSGDDKIAYYKNTNGQGSFGPQQIVVEINGVNAPYTVFSIDMDGDGDQDILSAAPGSDKIAWQKNLDGQGNFSEPITISQLDYPISINAADIDGDGDMDVVSESHNDHIVGWFENMDGLVTSFEAHLFPQLNDNPYITYPLDVDDDGDIDIISGGINYGIFYYENLNGQGNFGSPQVINNNFKSVESVKAVDLDGDGDMDLVAADWINDVLFWHENNGGGNYGPEQIISTELLSSYSLVSKDIDNDGDADIVASSFEGSSVVWFENIDGQGTFGPLRVIDDNVSGAYEIYAEDLDSDGDIDVLSAIYFDNTVYWYENDGTGNFGEPQIISSNVNGATCIFADDFNGDGKMDVLASSQRNDEIIWFENLGPLAIEENLANSFSIYPNPTTGLLNVKSNSPISEIIIYNSIGQLLITFKEKNQVDISGLSEGIYFVKIINESGRTETKKVVKKIN</sequence>
<reference evidence="4 5" key="1">
    <citation type="journal article" date="2007" name="Int. J. Syst. Evol. Microbiol.">
        <title>Marixanthomonas ophiurae gen. nov., sp. nov., a marine bacterium of the family Flavobacteriaceae isolated from a deep-sea brittle star.</title>
        <authorList>
            <person name="Romanenko L.A."/>
            <person name="Uchino M."/>
            <person name="Frolova G.M."/>
            <person name="Mikhailov V.V."/>
        </authorList>
    </citation>
    <scope>NUCLEOTIDE SEQUENCE [LARGE SCALE GENOMIC DNA]</scope>
    <source>
        <strain evidence="4 5">KMM 3046</strain>
    </source>
</reference>
<protein>
    <submittedName>
        <fullName evidence="4">T9SS C-terminal target domain-containing protein</fullName>
    </submittedName>
</protein>
<name>A0A3E1Q720_9FLAO</name>
<dbReference type="OrthoDB" id="9816120at2"/>
<keyword evidence="1 2" id="KW-0732">Signal</keyword>
<evidence type="ECO:0000256" key="2">
    <source>
        <dbReference type="SAM" id="SignalP"/>
    </source>
</evidence>
<dbReference type="InterPro" id="IPR026444">
    <property type="entry name" value="Secre_tail"/>
</dbReference>
<feature type="chain" id="PRO_5017650207" evidence="2">
    <location>
        <begin position="20"/>
        <end position="814"/>
    </location>
</feature>
<dbReference type="Pfam" id="PF13517">
    <property type="entry name" value="FG-GAP_3"/>
    <property type="match status" value="7"/>
</dbReference>
<organism evidence="4 5">
    <name type="scientific">Marixanthomonas ophiurae</name>
    <dbReference type="NCBI Taxonomy" id="387659"/>
    <lineage>
        <taxon>Bacteria</taxon>
        <taxon>Pseudomonadati</taxon>
        <taxon>Bacteroidota</taxon>
        <taxon>Flavobacteriia</taxon>
        <taxon>Flavobacteriales</taxon>
        <taxon>Flavobacteriaceae</taxon>
        <taxon>Marixanthomonas</taxon>
    </lineage>
</organism>
<dbReference type="RefSeq" id="WP_117159872.1">
    <property type="nucleotide sequence ID" value="NZ_QVID01000002.1"/>
</dbReference>
<evidence type="ECO:0000313" key="4">
    <source>
        <dbReference type="EMBL" id="RFN57923.1"/>
    </source>
</evidence>
<dbReference type="Gene3D" id="2.130.10.130">
    <property type="entry name" value="Integrin alpha, N-terminal"/>
    <property type="match status" value="1"/>
</dbReference>